<dbReference type="EMBL" id="FMYF01000016">
    <property type="protein sequence ID" value="SDC05431.1"/>
    <property type="molecule type" value="Genomic_DNA"/>
</dbReference>
<dbReference type="InterPro" id="IPR037053">
    <property type="entry name" value="Phage_tail_collar_dom_sf"/>
</dbReference>
<reference evidence="3 4" key="1">
    <citation type="submission" date="2016-06" db="EMBL/GenBank/DDBJ databases">
        <authorList>
            <person name="Olsen C.W."/>
            <person name="Carey S."/>
            <person name="Hinshaw L."/>
            <person name="Karasin A.I."/>
        </authorList>
    </citation>
    <scope>NUCLEOTIDE SEQUENCE [LARGE SCALE GENOMIC DNA]</scope>
    <source>
        <strain evidence="3 4">LZ-22</strain>
    </source>
</reference>
<proteinExistence type="predicted"/>
<evidence type="ECO:0000313" key="3">
    <source>
        <dbReference type="EMBL" id="SDC05431.1"/>
    </source>
</evidence>
<dbReference type="STRING" id="1577474.GA0111570_11628"/>
<feature type="region of interest" description="Disordered" evidence="1">
    <location>
        <begin position="1"/>
        <end position="26"/>
    </location>
</feature>
<feature type="domain" description="Phage tail collar" evidence="2">
    <location>
        <begin position="159"/>
        <end position="210"/>
    </location>
</feature>
<dbReference type="InterPro" id="IPR011083">
    <property type="entry name" value="Phage_tail_collar_dom"/>
</dbReference>
<evidence type="ECO:0000256" key="1">
    <source>
        <dbReference type="SAM" id="MobiDB-lite"/>
    </source>
</evidence>
<evidence type="ECO:0000259" key="2">
    <source>
        <dbReference type="Pfam" id="PF07484"/>
    </source>
</evidence>
<dbReference type="Gene3D" id="3.90.1340.10">
    <property type="entry name" value="Phage tail collar domain"/>
    <property type="match status" value="1"/>
</dbReference>
<dbReference type="SUPFAM" id="SSF88874">
    <property type="entry name" value="Receptor-binding domain of short tail fibre protein gp12"/>
    <property type="match status" value="1"/>
</dbReference>
<keyword evidence="4" id="KW-1185">Reference proteome</keyword>
<name>A0A1G6IG36_9ACTN</name>
<protein>
    <submittedName>
        <fullName evidence="3">Phage Tail Collar Domain</fullName>
    </submittedName>
</protein>
<sequence>MSAASSQSGTKSARTPRPQPGHTFRNRRRLVLIAATVPLTMAGVAVSFAQTTATSAVYAGCLSDSGQRTIYNVGIGDASGACRSGDQAISWNQTGPMGPAGPKGDTGATGATGPQGAKGDTGATGPQGPQGPAGPGADQFGTGTQHAAAGRGTECTIGEVLLTAGSVANGVPANGQILPISQNQALFALLGTMYGGDGQTTFALPNLAAAAPNGLTYSICTVGVFPARS</sequence>
<accession>A0A1G6IG36</accession>
<feature type="region of interest" description="Disordered" evidence="1">
    <location>
        <begin position="87"/>
        <end position="148"/>
    </location>
</feature>
<gene>
    <name evidence="3" type="ORF">GA0111570_11628</name>
</gene>
<feature type="compositionally biased region" description="Low complexity" evidence="1">
    <location>
        <begin position="100"/>
        <end position="127"/>
    </location>
</feature>
<dbReference type="RefSeq" id="WP_217634241.1">
    <property type="nucleotide sequence ID" value="NZ_FMYF01000016.1"/>
</dbReference>
<organism evidence="3 4">
    <name type="scientific">Raineyella antarctica</name>
    <dbReference type="NCBI Taxonomy" id="1577474"/>
    <lineage>
        <taxon>Bacteria</taxon>
        <taxon>Bacillati</taxon>
        <taxon>Actinomycetota</taxon>
        <taxon>Actinomycetes</taxon>
        <taxon>Propionibacteriales</taxon>
        <taxon>Propionibacteriaceae</taxon>
        <taxon>Raineyella</taxon>
    </lineage>
</organism>
<evidence type="ECO:0000313" key="4">
    <source>
        <dbReference type="Proteomes" id="UP000199086"/>
    </source>
</evidence>
<dbReference type="AlphaFoldDB" id="A0A1G6IG36"/>
<feature type="compositionally biased region" description="Polar residues" evidence="1">
    <location>
        <begin position="1"/>
        <end position="13"/>
    </location>
</feature>
<dbReference type="Proteomes" id="UP000199086">
    <property type="component" value="Unassembled WGS sequence"/>
</dbReference>
<dbReference type="Pfam" id="PF07484">
    <property type="entry name" value="Collar"/>
    <property type="match status" value="1"/>
</dbReference>